<evidence type="ECO:0000256" key="1">
    <source>
        <dbReference type="SAM" id="Phobius"/>
    </source>
</evidence>
<dbReference type="GO" id="GO:0042392">
    <property type="term" value="F:sphingosine-1-phosphate phosphatase activity"/>
    <property type="evidence" value="ECO:0007669"/>
    <property type="project" value="TreeGrafter"/>
</dbReference>
<proteinExistence type="predicted"/>
<dbReference type="AlphaFoldDB" id="A0A9P5Y9D2"/>
<evidence type="ECO:0000313" key="3">
    <source>
        <dbReference type="EMBL" id="KAF9464683.1"/>
    </source>
</evidence>
<gene>
    <name evidence="3" type="ORF">BDZ94DRAFT_1161591</name>
</gene>
<dbReference type="OrthoDB" id="302705at2759"/>
<dbReference type="SUPFAM" id="SSF48317">
    <property type="entry name" value="Acid phosphatase/Vanadium-dependent haloperoxidase"/>
    <property type="match status" value="1"/>
</dbReference>
<dbReference type="PANTHER" id="PTHR14969:SF13">
    <property type="entry name" value="AT30094P"/>
    <property type="match status" value="1"/>
</dbReference>
<dbReference type="SMART" id="SM00014">
    <property type="entry name" value="acidPPc"/>
    <property type="match status" value="1"/>
</dbReference>
<keyword evidence="1" id="KW-0472">Membrane</keyword>
<feature type="transmembrane region" description="Helical" evidence="1">
    <location>
        <begin position="72"/>
        <end position="89"/>
    </location>
</feature>
<keyword evidence="1" id="KW-0812">Transmembrane</keyword>
<dbReference type="Pfam" id="PF01569">
    <property type="entry name" value="PAP2"/>
    <property type="match status" value="1"/>
</dbReference>
<comment type="caution">
    <text evidence="3">The sequence shown here is derived from an EMBL/GenBank/DDBJ whole genome shotgun (WGS) entry which is preliminary data.</text>
</comment>
<accession>A0A9P5Y9D2</accession>
<organism evidence="3 4">
    <name type="scientific">Collybia nuda</name>
    <dbReference type="NCBI Taxonomy" id="64659"/>
    <lineage>
        <taxon>Eukaryota</taxon>
        <taxon>Fungi</taxon>
        <taxon>Dikarya</taxon>
        <taxon>Basidiomycota</taxon>
        <taxon>Agaricomycotina</taxon>
        <taxon>Agaricomycetes</taxon>
        <taxon>Agaricomycetidae</taxon>
        <taxon>Agaricales</taxon>
        <taxon>Tricholomatineae</taxon>
        <taxon>Clitocybaceae</taxon>
        <taxon>Collybia</taxon>
    </lineage>
</organism>
<dbReference type="InterPro" id="IPR000326">
    <property type="entry name" value="PAP2/HPO"/>
</dbReference>
<dbReference type="Gene3D" id="1.20.144.10">
    <property type="entry name" value="Phosphatidic acid phosphatase type 2/haloperoxidase"/>
    <property type="match status" value="1"/>
</dbReference>
<sequence length="170" mass="18452">MSICFQTNITVITLTACTILFTRSAGVAYFAVGAVSCSLSVKLLKRAIRQPRPSGPHQKKTSYGMPSTHSASITYFATYIPLACIYLPLHPSLPSNAPGIRILSSLVVLPWATCIVSSRVWLGHHSWPQVAVGASYGFAFALVWFNLWCVGLNKYGGVVESFLKINSISL</sequence>
<feature type="transmembrane region" description="Helical" evidence="1">
    <location>
        <begin position="101"/>
        <end position="121"/>
    </location>
</feature>
<dbReference type="InterPro" id="IPR036938">
    <property type="entry name" value="PAP2/HPO_sf"/>
</dbReference>
<dbReference type="PANTHER" id="PTHR14969">
    <property type="entry name" value="SPHINGOSINE-1-PHOSPHATE PHOSPHOHYDROLASE"/>
    <property type="match status" value="1"/>
</dbReference>
<dbReference type="Proteomes" id="UP000807353">
    <property type="component" value="Unassembled WGS sequence"/>
</dbReference>
<feature type="transmembrane region" description="Helical" evidence="1">
    <location>
        <begin position="127"/>
        <end position="147"/>
    </location>
</feature>
<reference evidence="3" key="1">
    <citation type="submission" date="2020-11" db="EMBL/GenBank/DDBJ databases">
        <authorList>
            <consortium name="DOE Joint Genome Institute"/>
            <person name="Ahrendt S."/>
            <person name="Riley R."/>
            <person name="Andreopoulos W."/>
            <person name="Labutti K."/>
            <person name="Pangilinan J."/>
            <person name="Ruiz-Duenas F.J."/>
            <person name="Barrasa J.M."/>
            <person name="Sanchez-Garcia M."/>
            <person name="Camarero S."/>
            <person name="Miyauchi S."/>
            <person name="Serrano A."/>
            <person name="Linde D."/>
            <person name="Babiker R."/>
            <person name="Drula E."/>
            <person name="Ayuso-Fernandez I."/>
            <person name="Pacheco R."/>
            <person name="Padilla G."/>
            <person name="Ferreira P."/>
            <person name="Barriuso J."/>
            <person name="Kellner H."/>
            <person name="Castanera R."/>
            <person name="Alfaro M."/>
            <person name="Ramirez L."/>
            <person name="Pisabarro A.G."/>
            <person name="Kuo A."/>
            <person name="Tritt A."/>
            <person name="Lipzen A."/>
            <person name="He G."/>
            <person name="Yan M."/>
            <person name="Ng V."/>
            <person name="Cullen D."/>
            <person name="Martin F."/>
            <person name="Rosso M.-N."/>
            <person name="Henrissat B."/>
            <person name="Hibbett D."/>
            <person name="Martinez A.T."/>
            <person name="Grigoriev I.V."/>
        </authorList>
    </citation>
    <scope>NUCLEOTIDE SEQUENCE</scope>
    <source>
        <strain evidence="3">CBS 247.69</strain>
    </source>
</reference>
<evidence type="ECO:0000259" key="2">
    <source>
        <dbReference type="SMART" id="SM00014"/>
    </source>
</evidence>
<evidence type="ECO:0000313" key="4">
    <source>
        <dbReference type="Proteomes" id="UP000807353"/>
    </source>
</evidence>
<name>A0A9P5Y9D2_9AGAR</name>
<keyword evidence="1" id="KW-1133">Transmembrane helix</keyword>
<keyword evidence="4" id="KW-1185">Reference proteome</keyword>
<protein>
    <recommendedName>
        <fullName evidence="2">Phosphatidic acid phosphatase type 2/haloperoxidase domain-containing protein</fullName>
    </recommendedName>
</protein>
<dbReference type="EMBL" id="MU150252">
    <property type="protein sequence ID" value="KAF9464683.1"/>
    <property type="molecule type" value="Genomic_DNA"/>
</dbReference>
<feature type="domain" description="Phosphatidic acid phosphatase type 2/haloperoxidase" evidence="2">
    <location>
        <begin position="27"/>
        <end position="145"/>
    </location>
</feature>